<dbReference type="GO" id="GO:0046872">
    <property type="term" value="F:metal ion binding"/>
    <property type="evidence" value="ECO:0007669"/>
    <property type="project" value="UniProtKB-KW"/>
</dbReference>
<dbReference type="KEGG" id="knv:Pan216_29600"/>
<dbReference type="GO" id="GO:0006508">
    <property type="term" value="P:proteolysis"/>
    <property type="evidence" value="ECO:0007669"/>
    <property type="project" value="UniProtKB-KW"/>
</dbReference>
<evidence type="ECO:0000256" key="1">
    <source>
        <dbReference type="ARBA" id="ARBA00001947"/>
    </source>
</evidence>
<evidence type="ECO:0000256" key="11">
    <source>
        <dbReference type="ARBA" id="ARBA00023136"/>
    </source>
</evidence>
<dbReference type="AlphaFoldDB" id="A0A518B545"/>
<dbReference type="GO" id="GO:0004222">
    <property type="term" value="F:metalloendopeptidase activity"/>
    <property type="evidence" value="ECO:0007669"/>
    <property type="project" value="InterPro"/>
</dbReference>
<accession>A0A518B545</accession>
<keyword evidence="5 12" id="KW-0812">Transmembrane</keyword>
<dbReference type="PANTHER" id="PTHR43221:SF1">
    <property type="entry name" value="PROTEASE HTPX"/>
    <property type="match status" value="1"/>
</dbReference>
<reference evidence="14 15" key="1">
    <citation type="submission" date="2019-02" db="EMBL/GenBank/DDBJ databases">
        <title>Deep-cultivation of Planctomycetes and their phenomic and genomic characterization uncovers novel biology.</title>
        <authorList>
            <person name="Wiegand S."/>
            <person name="Jogler M."/>
            <person name="Boedeker C."/>
            <person name="Pinto D."/>
            <person name="Vollmers J."/>
            <person name="Rivas-Marin E."/>
            <person name="Kohn T."/>
            <person name="Peeters S.H."/>
            <person name="Heuer A."/>
            <person name="Rast P."/>
            <person name="Oberbeckmann S."/>
            <person name="Bunk B."/>
            <person name="Jeske O."/>
            <person name="Meyerdierks A."/>
            <person name="Storesund J.E."/>
            <person name="Kallscheuer N."/>
            <person name="Luecker S."/>
            <person name="Lage O.M."/>
            <person name="Pohl T."/>
            <person name="Merkel B.J."/>
            <person name="Hornburger P."/>
            <person name="Mueller R.-W."/>
            <person name="Bruemmer F."/>
            <person name="Labrenz M."/>
            <person name="Spormann A.M."/>
            <person name="Op den Camp H."/>
            <person name="Overmann J."/>
            <person name="Amann R."/>
            <person name="Jetten M.S.M."/>
            <person name="Mascher T."/>
            <person name="Medema M.H."/>
            <person name="Devos D.P."/>
            <person name="Kaster A.-K."/>
            <person name="Ovreas L."/>
            <person name="Rohde M."/>
            <person name="Galperin M.Y."/>
            <person name="Jogler C."/>
        </authorList>
    </citation>
    <scope>NUCLEOTIDE SEQUENCE [LARGE SCALE GENOMIC DNA]</scope>
    <source>
        <strain evidence="14 15">Pan216</strain>
    </source>
</reference>
<evidence type="ECO:0000256" key="4">
    <source>
        <dbReference type="ARBA" id="ARBA00022670"/>
    </source>
</evidence>
<dbReference type="InterPro" id="IPR001915">
    <property type="entry name" value="Peptidase_M48"/>
</dbReference>
<evidence type="ECO:0000256" key="9">
    <source>
        <dbReference type="ARBA" id="ARBA00022989"/>
    </source>
</evidence>
<keyword evidence="6" id="KW-0479">Metal-binding</keyword>
<dbReference type="OrthoDB" id="15218at2"/>
<keyword evidence="11 12" id="KW-0472">Membrane</keyword>
<proteinExistence type="predicted"/>
<dbReference type="EMBL" id="CP036279">
    <property type="protein sequence ID" value="QDU62094.1"/>
    <property type="molecule type" value="Genomic_DNA"/>
</dbReference>
<protein>
    <recommendedName>
        <fullName evidence="13">Peptidase M48 domain-containing protein</fullName>
    </recommendedName>
</protein>
<evidence type="ECO:0000313" key="15">
    <source>
        <dbReference type="Proteomes" id="UP000317093"/>
    </source>
</evidence>
<comment type="subcellular location">
    <subcellularLocation>
        <location evidence="2">Cell membrane</location>
        <topology evidence="2">Multi-pass membrane protein</topology>
    </subcellularLocation>
</comment>
<evidence type="ECO:0000313" key="14">
    <source>
        <dbReference type="EMBL" id="QDU62094.1"/>
    </source>
</evidence>
<organism evidence="14 15">
    <name type="scientific">Kolteria novifilia</name>
    <dbReference type="NCBI Taxonomy" id="2527975"/>
    <lineage>
        <taxon>Bacteria</taxon>
        <taxon>Pseudomonadati</taxon>
        <taxon>Planctomycetota</taxon>
        <taxon>Planctomycetia</taxon>
        <taxon>Kolteriales</taxon>
        <taxon>Kolteriaceae</taxon>
        <taxon>Kolteria</taxon>
    </lineage>
</organism>
<sequence length="640" mass="69827">MASNFFDAQEAAQRTTGRLVWVFVPIVGLSVIIATLSVAAMGYGLAWLGFRWTYLAEAPYAPLAVAVLAGTITLAFLLVEMVATYRHLSRSPESLMMHLGGKELRATSRHGPERVLLNVVEEMAIAAGVPVPRVYVLEREVGINALVAGMSPRESVLAVTRGSLRSLDRDELQGLVAHEFCHLLNGDMRLNCHLMALLQGAVQVDTWGREMLYPLDDRGGNVVGGVIFRTVGAIGVGISRLIKRAIGRQREYLADATAVQFTRNPAAVVGVLKKVGGHPAGSRLATPRAELASHMFFAEGLRLAPWARVHPPLEQRVLQLDGDFDGHFAPIELPAFDRWETILDEHPRIESMATLMCEREERGRSAKAVGILLPALLGANLTAPRSTHLRYASALLAELPTKLRQASASVDSAQALACALLLSKGRGVRERQWEALKNEIPRGVLEQIPPLMGEVADLPRYARLPLVELAMPSLRQLSRSARREFLNVVDKLAHADDELDVFELALSYTMTHHLEIDTWGGKAGYHSLRSLRDEVSILLSVLAEIGHRDLAKASLAFQEGAKRLGSAAGELTWTPAGAKGPKLFAATFPTIINASPAIKRRILEASAACIEYDRKLSVDEAELMRVIGSGFDCPIPMLVR</sequence>
<keyword evidence="9 12" id="KW-1133">Transmembrane helix</keyword>
<evidence type="ECO:0000256" key="12">
    <source>
        <dbReference type="SAM" id="Phobius"/>
    </source>
</evidence>
<feature type="transmembrane region" description="Helical" evidence="12">
    <location>
        <begin position="20"/>
        <end position="48"/>
    </location>
</feature>
<comment type="cofactor">
    <cofactor evidence="1">
        <name>Zn(2+)</name>
        <dbReference type="ChEBI" id="CHEBI:29105"/>
    </cofactor>
</comment>
<keyword evidence="7" id="KW-0378">Hydrolase</keyword>
<name>A0A518B545_9BACT</name>
<evidence type="ECO:0000256" key="6">
    <source>
        <dbReference type="ARBA" id="ARBA00022723"/>
    </source>
</evidence>
<keyword evidence="10" id="KW-0482">Metalloprotease</keyword>
<keyword evidence="4" id="KW-0645">Protease</keyword>
<evidence type="ECO:0000259" key="13">
    <source>
        <dbReference type="Pfam" id="PF01435"/>
    </source>
</evidence>
<evidence type="ECO:0000256" key="8">
    <source>
        <dbReference type="ARBA" id="ARBA00022833"/>
    </source>
</evidence>
<keyword evidence="3" id="KW-1003">Cell membrane</keyword>
<evidence type="ECO:0000256" key="2">
    <source>
        <dbReference type="ARBA" id="ARBA00004651"/>
    </source>
</evidence>
<dbReference type="Gene3D" id="3.30.2010.10">
    <property type="entry name" value="Metalloproteases ('zincins'), catalytic domain"/>
    <property type="match status" value="1"/>
</dbReference>
<dbReference type="PANTHER" id="PTHR43221">
    <property type="entry name" value="PROTEASE HTPX"/>
    <property type="match status" value="1"/>
</dbReference>
<dbReference type="Pfam" id="PF01435">
    <property type="entry name" value="Peptidase_M48"/>
    <property type="match status" value="1"/>
</dbReference>
<keyword evidence="15" id="KW-1185">Reference proteome</keyword>
<gene>
    <name evidence="14" type="ORF">Pan216_29600</name>
</gene>
<feature type="transmembrane region" description="Helical" evidence="12">
    <location>
        <begin position="60"/>
        <end position="83"/>
    </location>
</feature>
<dbReference type="Proteomes" id="UP000317093">
    <property type="component" value="Chromosome"/>
</dbReference>
<evidence type="ECO:0000256" key="10">
    <source>
        <dbReference type="ARBA" id="ARBA00023049"/>
    </source>
</evidence>
<dbReference type="RefSeq" id="WP_145258596.1">
    <property type="nucleotide sequence ID" value="NZ_CP036279.1"/>
</dbReference>
<evidence type="ECO:0000256" key="5">
    <source>
        <dbReference type="ARBA" id="ARBA00022692"/>
    </source>
</evidence>
<evidence type="ECO:0000256" key="3">
    <source>
        <dbReference type="ARBA" id="ARBA00022475"/>
    </source>
</evidence>
<feature type="domain" description="Peptidase M48" evidence="13">
    <location>
        <begin position="116"/>
        <end position="321"/>
    </location>
</feature>
<keyword evidence="8" id="KW-0862">Zinc</keyword>
<dbReference type="InterPro" id="IPR050083">
    <property type="entry name" value="HtpX_protease"/>
</dbReference>
<evidence type="ECO:0000256" key="7">
    <source>
        <dbReference type="ARBA" id="ARBA00022801"/>
    </source>
</evidence>
<dbReference type="GO" id="GO:0005886">
    <property type="term" value="C:plasma membrane"/>
    <property type="evidence" value="ECO:0007669"/>
    <property type="project" value="UniProtKB-SubCell"/>
</dbReference>